<evidence type="ECO:0008006" key="3">
    <source>
        <dbReference type="Google" id="ProtNLM"/>
    </source>
</evidence>
<gene>
    <name evidence="1" type="ORF">VNI00_002988</name>
</gene>
<name>A0AAW0DZB8_9AGAR</name>
<dbReference type="Proteomes" id="UP001383192">
    <property type="component" value="Unassembled WGS sequence"/>
</dbReference>
<dbReference type="Gene3D" id="3.30.710.10">
    <property type="entry name" value="Potassium Channel Kv1.1, Chain A"/>
    <property type="match status" value="1"/>
</dbReference>
<evidence type="ECO:0000313" key="1">
    <source>
        <dbReference type="EMBL" id="KAK7056433.1"/>
    </source>
</evidence>
<keyword evidence="2" id="KW-1185">Reference proteome</keyword>
<accession>A0AAW0DZB8</accession>
<dbReference type="EMBL" id="JAYKXP010000007">
    <property type="protein sequence ID" value="KAK7056433.1"/>
    <property type="molecule type" value="Genomic_DNA"/>
</dbReference>
<evidence type="ECO:0000313" key="2">
    <source>
        <dbReference type="Proteomes" id="UP001383192"/>
    </source>
</evidence>
<dbReference type="InterPro" id="IPR011333">
    <property type="entry name" value="SKP1/BTB/POZ_sf"/>
</dbReference>
<sequence length="319" mass="35919">MTIEAGDHNVPCDVADPPFDHSDADLIIRSTSSNVDFPVIKAFLTFASPRWNGTLTTYSDSQKSTQDMKGGLPVLALEEDEETLETLLRLCYPPYAGSGTFAPEFTTVQRAATVFETARKYSVTVAENAIMQQVTRNFLETEPMRVFAFAWRFGMSTEMTQAAKETLRLPLLGRKYVEEMEWISGGSYHHLQEYHVACGQAAAVVAEDLQWLTKESFTWFECTDCARRDSSAFQVKISGNRSKWVYAKWWQDYMKAMKSALNDCPSRHTVQDPDSVEEALRKACQTCGKCGLRAFKEMREFCALLGNAVEEATDKVVPN</sequence>
<reference evidence="1 2" key="1">
    <citation type="submission" date="2024-01" db="EMBL/GenBank/DDBJ databases">
        <title>A draft genome for a cacao thread blight-causing isolate of Paramarasmius palmivorus.</title>
        <authorList>
            <person name="Baruah I.K."/>
            <person name="Bukari Y."/>
            <person name="Amoako-Attah I."/>
            <person name="Meinhardt L.W."/>
            <person name="Bailey B.A."/>
            <person name="Cohen S.P."/>
        </authorList>
    </citation>
    <scope>NUCLEOTIDE SEQUENCE [LARGE SCALE GENOMIC DNA]</scope>
    <source>
        <strain evidence="1 2">GH-12</strain>
    </source>
</reference>
<proteinExistence type="predicted"/>
<organism evidence="1 2">
    <name type="scientific">Paramarasmius palmivorus</name>
    <dbReference type="NCBI Taxonomy" id="297713"/>
    <lineage>
        <taxon>Eukaryota</taxon>
        <taxon>Fungi</taxon>
        <taxon>Dikarya</taxon>
        <taxon>Basidiomycota</taxon>
        <taxon>Agaricomycotina</taxon>
        <taxon>Agaricomycetes</taxon>
        <taxon>Agaricomycetidae</taxon>
        <taxon>Agaricales</taxon>
        <taxon>Marasmiineae</taxon>
        <taxon>Marasmiaceae</taxon>
        <taxon>Paramarasmius</taxon>
    </lineage>
</organism>
<dbReference type="AlphaFoldDB" id="A0AAW0DZB8"/>
<comment type="caution">
    <text evidence="1">The sequence shown here is derived from an EMBL/GenBank/DDBJ whole genome shotgun (WGS) entry which is preliminary data.</text>
</comment>
<protein>
    <recommendedName>
        <fullName evidence="3">BTB domain-containing protein</fullName>
    </recommendedName>
</protein>